<accession>A6IPF3</accession>
<reference evidence="1 2" key="1">
    <citation type="submission" date="2005-09" db="EMBL/GenBank/DDBJ databases">
        <authorList>
            <person name="Mural R.J."/>
            <person name="Li P.W."/>
            <person name="Adams M.D."/>
            <person name="Amanatides P.G."/>
            <person name="Baden-Tillson H."/>
            <person name="Barnstead M."/>
            <person name="Chin S.H."/>
            <person name="Dew I."/>
            <person name="Evans C.A."/>
            <person name="Ferriera S."/>
            <person name="Flanigan M."/>
            <person name="Fosler C."/>
            <person name="Glodek A."/>
            <person name="Gu Z."/>
            <person name="Holt R.A."/>
            <person name="Jennings D."/>
            <person name="Kraft C.L."/>
            <person name="Lu F."/>
            <person name="Nguyen T."/>
            <person name="Nusskern D.R."/>
            <person name="Pfannkoch C.M."/>
            <person name="Sitter C."/>
            <person name="Sutton G.G."/>
            <person name="Venter J.C."/>
            <person name="Wang Z."/>
            <person name="Woodage T."/>
            <person name="Zheng X.H."/>
            <person name="Zhong F."/>
        </authorList>
    </citation>
    <scope>NUCLEOTIDE SEQUENCE [LARGE SCALE GENOMIC DNA]</scope>
    <source>
        <strain>BN</strain>
        <strain evidence="2">Sprague-Dawley</strain>
    </source>
</reference>
<organism evidence="1 2">
    <name type="scientific">Rattus norvegicus</name>
    <name type="common">Rat</name>
    <dbReference type="NCBI Taxonomy" id="10116"/>
    <lineage>
        <taxon>Eukaryota</taxon>
        <taxon>Metazoa</taxon>
        <taxon>Chordata</taxon>
        <taxon>Craniata</taxon>
        <taxon>Vertebrata</taxon>
        <taxon>Euteleostomi</taxon>
        <taxon>Mammalia</taxon>
        <taxon>Eutheria</taxon>
        <taxon>Euarchontoglires</taxon>
        <taxon>Glires</taxon>
        <taxon>Rodentia</taxon>
        <taxon>Myomorpha</taxon>
        <taxon>Muroidea</taxon>
        <taxon>Muridae</taxon>
        <taxon>Murinae</taxon>
        <taxon>Rattus</taxon>
    </lineage>
</organism>
<gene>
    <name evidence="1" type="ORF">rCG_22545</name>
</gene>
<sequence>MMGTQPFNWENKSKSSHSHKLFLFPQKLYVYSKYIRSNYVIYYQQNLSFRCRNNGSPPFVVGYTGVSCCPVQDDVNINLREGRWASLEPNVSHFVCIEEIMVCAGEFRYPQGSESPGPGVAGDWELPCVGIGTE</sequence>
<evidence type="ECO:0000313" key="2">
    <source>
        <dbReference type="Proteomes" id="UP000234681"/>
    </source>
</evidence>
<protein>
    <submittedName>
        <fullName evidence="1">RCG22545</fullName>
    </submittedName>
</protein>
<evidence type="ECO:0000313" key="1">
    <source>
        <dbReference type="EMBL" id="EDL98907.1"/>
    </source>
</evidence>
<dbReference type="AlphaFoldDB" id="A6IPF3"/>
<name>A6IPF3_RAT</name>
<dbReference type="EMBL" id="CH473965">
    <property type="protein sequence ID" value="EDL98907.1"/>
    <property type="molecule type" value="Genomic_DNA"/>
</dbReference>
<proteinExistence type="predicted"/>
<dbReference type="Proteomes" id="UP000234681">
    <property type="component" value="Chromosome 9"/>
</dbReference>